<dbReference type="InterPro" id="IPR003423">
    <property type="entry name" value="OMP_efflux"/>
</dbReference>
<proteinExistence type="inferred from homology"/>
<gene>
    <name evidence="10" type="ordered locus">Dvul_1978</name>
</gene>
<evidence type="ECO:0000313" key="10">
    <source>
        <dbReference type="EMBL" id="ABM28994.1"/>
    </source>
</evidence>
<dbReference type="Gene3D" id="1.20.1600.10">
    <property type="entry name" value="Outer membrane efflux proteins (OEP)"/>
    <property type="match status" value="1"/>
</dbReference>
<feature type="compositionally biased region" description="Basic and acidic residues" evidence="8">
    <location>
        <begin position="96"/>
        <end position="106"/>
    </location>
</feature>
<dbReference type="GO" id="GO:0015562">
    <property type="term" value="F:efflux transmembrane transporter activity"/>
    <property type="evidence" value="ECO:0007669"/>
    <property type="project" value="InterPro"/>
</dbReference>
<reference evidence="11" key="1">
    <citation type="journal article" date="2009" name="Environ. Microbiol.">
        <title>Contribution of mobile genetic elements to Desulfovibrio vulgaris genome plasticity.</title>
        <authorList>
            <person name="Walker C.B."/>
            <person name="Stolyar S."/>
            <person name="Chivian D."/>
            <person name="Pinel N."/>
            <person name="Gabster J.A."/>
            <person name="Dehal P.S."/>
            <person name="He Z."/>
            <person name="Yang Z.K."/>
            <person name="Yen H.C."/>
            <person name="Zhou J."/>
            <person name="Wall J.D."/>
            <person name="Hazen T.C."/>
            <person name="Arkin A.P."/>
            <person name="Stahl D.A."/>
        </authorList>
    </citation>
    <scope>NUCLEOTIDE SEQUENCE [LARGE SCALE GENOMIC DNA]</scope>
    <source>
        <strain evidence="11">DP4</strain>
    </source>
</reference>
<organism evidence="10 11">
    <name type="scientific">Nitratidesulfovibrio vulgaris (strain DP4)</name>
    <name type="common">Desulfovibrio vulgaris</name>
    <dbReference type="NCBI Taxonomy" id="391774"/>
    <lineage>
        <taxon>Bacteria</taxon>
        <taxon>Pseudomonadati</taxon>
        <taxon>Thermodesulfobacteriota</taxon>
        <taxon>Desulfovibrionia</taxon>
        <taxon>Desulfovibrionales</taxon>
        <taxon>Desulfovibrionaceae</taxon>
        <taxon>Nitratidesulfovibrio</taxon>
    </lineage>
</organism>
<dbReference type="HOGENOM" id="CLU_012817_0_0_7"/>
<evidence type="ECO:0000256" key="1">
    <source>
        <dbReference type="ARBA" id="ARBA00004442"/>
    </source>
</evidence>
<keyword evidence="4" id="KW-1134">Transmembrane beta strand</keyword>
<dbReference type="SMR" id="A0A0H3A9U9"/>
<accession>A0A0H3A9U9</accession>
<keyword evidence="5" id="KW-0812">Transmembrane</keyword>
<evidence type="ECO:0000256" key="3">
    <source>
        <dbReference type="ARBA" id="ARBA00022448"/>
    </source>
</evidence>
<evidence type="ECO:0000256" key="5">
    <source>
        <dbReference type="ARBA" id="ARBA00022692"/>
    </source>
</evidence>
<name>A0A0H3A9U9_NITV4</name>
<dbReference type="GO" id="GO:1990281">
    <property type="term" value="C:efflux pump complex"/>
    <property type="evidence" value="ECO:0007669"/>
    <property type="project" value="TreeGrafter"/>
</dbReference>
<dbReference type="Proteomes" id="UP000009173">
    <property type="component" value="Chromosome"/>
</dbReference>
<dbReference type="Pfam" id="PF02321">
    <property type="entry name" value="OEP"/>
    <property type="match status" value="2"/>
</dbReference>
<keyword evidence="9" id="KW-0732">Signal</keyword>
<feature type="signal peptide" evidence="9">
    <location>
        <begin position="1"/>
        <end position="26"/>
    </location>
</feature>
<dbReference type="AlphaFoldDB" id="A0A0H3A9U9"/>
<evidence type="ECO:0000256" key="6">
    <source>
        <dbReference type="ARBA" id="ARBA00023136"/>
    </source>
</evidence>
<dbReference type="GO" id="GO:0009279">
    <property type="term" value="C:cell outer membrane"/>
    <property type="evidence" value="ECO:0007669"/>
    <property type="project" value="UniProtKB-SubCell"/>
</dbReference>
<comment type="subcellular location">
    <subcellularLocation>
        <location evidence="1">Cell outer membrane</location>
    </subcellularLocation>
</comment>
<dbReference type="PANTHER" id="PTHR30026:SF22">
    <property type="entry name" value="OUTER MEMBRANE EFFLUX PROTEIN"/>
    <property type="match status" value="1"/>
</dbReference>
<dbReference type="PANTHER" id="PTHR30026">
    <property type="entry name" value="OUTER MEMBRANE PROTEIN TOLC"/>
    <property type="match status" value="1"/>
</dbReference>
<dbReference type="RefSeq" id="WP_010938312.1">
    <property type="nucleotide sequence ID" value="NC_008751.1"/>
</dbReference>
<protein>
    <submittedName>
        <fullName evidence="10">Type I secretion outer membrane protein, TolC family</fullName>
    </submittedName>
</protein>
<dbReference type="NCBIfam" id="TIGR01844">
    <property type="entry name" value="type_I_sec_TolC"/>
    <property type="match status" value="1"/>
</dbReference>
<comment type="similarity">
    <text evidence="2">Belongs to the outer membrane factor (OMF) (TC 1.B.17) family.</text>
</comment>
<evidence type="ECO:0000313" key="11">
    <source>
        <dbReference type="Proteomes" id="UP000009173"/>
    </source>
</evidence>
<evidence type="ECO:0000256" key="9">
    <source>
        <dbReference type="SAM" id="SignalP"/>
    </source>
</evidence>
<keyword evidence="7" id="KW-0998">Cell outer membrane</keyword>
<keyword evidence="3" id="KW-0813">Transport</keyword>
<dbReference type="EMBL" id="CP000527">
    <property type="protein sequence ID" value="ABM28994.1"/>
    <property type="molecule type" value="Genomic_DNA"/>
</dbReference>
<evidence type="ECO:0000256" key="7">
    <source>
        <dbReference type="ARBA" id="ARBA00023237"/>
    </source>
</evidence>
<feature type="region of interest" description="Disordered" evidence="8">
    <location>
        <begin position="85"/>
        <end position="106"/>
    </location>
</feature>
<evidence type="ECO:0000256" key="4">
    <source>
        <dbReference type="ARBA" id="ARBA00022452"/>
    </source>
</evidence>
<evidence type="ECO:0000256" key="8">
    <source>
        <dbReference type="SAM" id="MobiDB-lite"/>
    </source>
</evidence>
<dbReference type="InterPro" id="IPR051906">
    <property type="entry name" value="TolC-like"/>
</dbReference>
<dbReference type="KEGG" id="dvl:Dvul_1978"/>
<feature type="chain" id="PRO_5002604179" evidence="9">
    <location>
        <begin position="27"/>
        <end position="456"/>
    </location>
</feature>
<evidence type="ECO:0000256" key="2">
    <source>
        <dbReference type="ARBA" id="ARBA00007613"/>
    </source>
</evidence>
<dbReference type="SUPFAM" id="SSF56954">
    <property type="entry name" value="Outer membrane efflux proteins (OEP)"/>
    <property type="match status" value="1"/>
</dbReference>
<sequence precursor="true">MKSSICKKMITGATACALISASGAFLSLPDVSFAETKLKDSVLSTINSNPKLKVFQENREAATHDLRRARAGWLPRVDVRAGYGAEQYSDTTSRQSNKDDEFTERGDASAVLTQTVWDGFATSSRVDVGKAKLDSADNRLMDNAEALGLDAVLAHIEVLRQREIVRLSEINVQQHQTILGSQSERQKMGVASIADVTQTQGRLARAQSTLVESRSALEVAEAAYKRLTGMEVPTELERAGIPDTAPASFETALGASLTANPKIAAYQSDIQAARGQEDLDKSRFHPNVYLEVGPSYKERVESSESYAWGTTAMMRVNWNIYDGGADVAAVRGSAARVRQSRQELQNLLDTLNEETRATWSRYLSAHEQSSFYTTAVTYNTQTRDTYMQQFLVGQRSLLDVLDAENELYSSEVQLVTAKANEAGTAYRLLALGGNLLASLSIDRSELRNVPEEGTIR</sequence>
<keyword evidence="6" id="KW-0472">Membrane</keyword>
<dbReference type="GO" id="GO:0015288">
    <property type="term" value="F:porin activity"/>
    <property type="evidence" value="ECO:0007669"/>
    <property type="project" value="TreeGrafter"/>
</dbReference>
<dbReference type="InterPro" id="IPR010130">
    <property type="entry name" value="T1SS_OMP_TolC"/>
</dbReference>